<keyword evidence="2" id="KW-1185">Reference proteome</keyword>
<accession>A0AAV1RPQ0</accession>
<evidence type="ECO:0008006" key="3">
    <source>
        <dbReference type="Google" id="ProtNLM"/>
    </source>
</evidence>
<dbReference type="AlphaFoldDB" id="A0AAV1RPQ0"/>
<gene>
    <name evidence="1" type="ORF">DCAF_LOCUS12552</name>
</gene>
<comment type="caution">
    <text evidence="1">The sequence shown here is derived from an EMBL/GenBank/DDBJ whole genome shotgun (WGS) entry which is preliminary data.</text>
</comment>
<dbReference type="EMBL" id="CAWUPB010001087">
    <property type="protein sequence ID" value="CAK7337517.1"/>
    <property type="molecule type" value="Genomic_DNA"/>
</dbReference>
<proteinExistence type="predicted"/>
<reference evidence="1 2" key="1">
    <citation type="submission" date="2024-01" db="EMBL/GenBank/DDBJ databases">
        <authorList>
            <person name="Waweru B."/>
        </authorList>
    </citation>
    <scope>NUCLEOTIDE SEQUENCE [LARGE SCALE GENOMIC DNA]</scope>
</reference>
<name>A0AAV1RPQ0_9ROSI</name>
<protein>
    <recommendedName>
        <fullName evidence="3">Ribosomal protein S12</fullName>
    </recommendedName>
</protein>
<sequence>MAAGMLPVKLLAQRLRELSSDAVIGKIKKYEILKVRNKRWDRSRDVLVIKKESSDGVIGAGHFGPSAMRGVRWGPMVERRWITPVLIQS</sequence>
<evidence type="ECO:0000313" key="1">
    <source>
        <dbReference type="EMBL" id="CAK7337517.1"/>
    </source>
</evidence>
<evidence type="ECO:0000313" key="2">
    <source>
        <dbReference type="Proteomes" id="UP001314170"/>
    </source>
</evidence>
<dbReference type="Proteomes" id="UP001314170">
    <property type="component" value="Unassembled WGS sequence"/>
</dbReference>
<organism evidence="1 2">
    <name type="scientific">Dovyalis caffra</name>
    <dbReference type="NCBI Taxonomy" id="77055"/>
    <lineage>
        <taxon>Eukaryota</taxon>
        <taxon>Viridiplantae</taxon>
        <taxon>Streptophyta</taxon>
        <taxon>Embryophyta</taxon>
        <taxon>Tracheophyta</taxon>
        <taxon>Spermatophyta</taxon>
        <taxon>Magnoliopsida</taxon>
        <taxon>eudicotyledons</taxon>
        <taxon>Gunneridae</taxon>
        <taxon>Pentapetalae</taxon>
        <taxon>rosids</taxon>
        <taxon>fabids</taxon>
        <taxon>Malpighiales</taxon>
        <taxon>Salicaceae</taxon>
        <taxon>Flacourtieae</taxon>
        <taxon>Dovyalis</taxon>
    </lineage>
</organism>